<feature type="domain" description="Gfo/Idh/MocA-like oxidoreductase N-terminal" evidence="3">
    <location>
        <begin position="4"/>
        <end position="118"/>
    </location>
</feature>
<organism evidence="5 6">
    <name type="scientific">Flavivirga aquimarina</name>
    <dbReference type="NCBI Taxonomy" id="2027862"/>
    <lineage>
        <taxon>Bacteria</taxon>
        <taxon>Pseudomonadati</taxon>
        <taxon>Bacteroidota</taxon>
        <taxon>Flavobacteriia</taxon>
        <taxon>Flavobacteriales</taxon>
        <taxon>Flavobacteriaceae</taxon>
        <taxon>Flavivirga</taxon>
    </lineage>
</organism>
<proteinExistence type="inferred from homology"/>
<gene>
    <name evidence="5" type="ORF">Q4Q35_03625</name>
</gene>
<dbReference type="Pfam" id="PF01408">
    <property type="entry name" value="GFO_IDH_MocA"/>
    <property type="match status" value="1"/>
</dbReference>
<dbReference type="RefSeq" id="WP_303276571.1">
    <property type="nucleotide sequence ID" value="NZ_JAUOEK010000056.1"/>
</dbReference>
<dbReference type="PANTHER" id="PTHR42840:SF3">
    <property type="entry name" value="BINDING ROSSMANN FOLD OXIDOREDUCTASE, PUTATIVE (AFU_ORTHOLOGUE AFUA_2G10240)-RELATED"/>
    <property type="match status" value="1"/>
</dbReference>
<accession>A0ABT8W745</accession>
<name>A0ABT8W745_9FLAO</name>
<dbReference type="SUPFAM" id="SSF51735">
    <property type="entry name" value="NAD(P)-binding Rossmann-fold domains"/>
    <property type="match status" value="1"/>
</dbReference>
<evidence type="ECO:0000313" key="5">
    <source>
        <dbReference type="EMBL" id="MDO5968887.1"/>
    </source>
</evidence>
<dbReference type="PANTHER" id="PTHR42840">
    <property type="entry name" value="NAD(P)-BINDING ROSSMANN-FOLD SUPERFAMILY PROTEIN-RELATED"/>
    <property type="match status" value="1"/>
</dbReference>
<keyword evidence="6" id="KW-1185">Reference proteome</keyword>
<comment type="similarity">
    <text evidence="1">Belongs to the Gfo/Idh/MocA family.</text>
</comment>
<evidence type="ECO:0000259" key="4">
    <source>
        <dbReference type="Pfam" id="PF22725"/>
    </source>
</evidence>
<dbReference type="InterPro" id="IPR055170">
    <property type="entry name" value="GFO_IDH_MocA-like_dom"/>
</dbReference>
<sequence length="338" mass="38262">MDKIKIGAVGIGRLGATHARNIAYQIPQANLFAVCSRTLSSAQALQQELEVPYAYDSFDEMLENKELDAICITTYTRFHPEQILKALEAGLAVFCDKPIAENYEASKKVVEQIEKHHADKICMIGYMKRYDPSYAFVKKEIEAGKLGTPILFRGYAVDSKKISKQTIDFLSESEGIFYDFFVHDFDLSRWLVGSDWIDDSVSAMGSNYLFKEFEKYNDLDNATCHAQFKNGAMGFYYCGRTAPHGYLMETEIVGTKAIYRIGSSPSKNLVEVIDGTGKVVEEHLMFLDRFKDAYVEEMKAFVDCVVNNRQPDITIKDALESNRMAYLATASFKKRISI</sequence>
<evidence type="ECO:0000256" key="2">
    <source>
        <dbReference type="ARBA" id="ARBA00023002"/>
    </source>
</evidence>
<feature type="domain" description="GFO/IDH/MocA-like oxidoreductase" evidence="4">
    <location>
        <begin position="136"/>
        <end position="259"/>
    </location>
</feature>
<reference evidence="5" key="1">
    <citation type="submission" date="2023-07" db="EMBL/GenBank/DDBJ databases">
        <title>Two novel species in the genus Flavivirga.</title>
        <authorList>
            <person name="Kwon K."/>
        </authorList>
    </citation>
    <scope>NUCLEOTIDE SEQUENCE</scope>
    <source>
        <strain evidence="5">KCTC 52353</strain>
    </source>
</reference>
<dbReference type="Pfam" id="PF22725">
    <property type="entry name" value="GFO_IDH_MocA_C3"/>
    <property type="match status" value="1"/>
</dbReference>
<dbReference type="EMBL" id="JAUOEK010000056">
    <property type="protein sequence ID" value="MDO5968887.1"/>
    <property type="molecule type" value="Genomic_DNA"/>
</dbReference>
<dbReference type="Gene3D" id="3.30.360.10">
    <property type="entry name" value="Dihydrodipicolinate Reductase, domain 2"/>
    <property type="match status" value="1"/>
</dbReference>
<keyword evidence="2" id="KW-0560">Oxidoreductase</keyword>
<comment type="caution">
    <text evidence="5">The sequence shown here is derived from an EMBL/GenBank/DDBJ whole genome shotgun (WGS) entry which is preliminary data.</text>
</comment>
<dbReference type="InterPro" id="IPR036291">
    <property type="entry name" value="NAD(P)-bd_dom_sf"/>
</dbReference>
<evidence type="ECO:0000313" key="6">
    <source>
        <dbReference type="Proteomes" id="UP001176883"/>
    </source>
</evidence>
<dbReference type="Proteomes" id="UP001176883">
    <property type="component" value="Unassembled WGS sequence"/>
</dbReference>
<evidence type="ECO:0000256" key="1">
    <source>
        <dbReference type="ARBA" id="ARBA00010928"/>
    </source>
</evidence>
<evidence type="ECO:0000259" key="3">
    <source>
        <dbReference type="Pfam" id="PF01408"/>
    </source>
</evidence>
<dbReference type="SUPFAM" id="SSF55347">
    <property type="entry name" value="Glyceraldehyde-3-phosphate dehydrogenase-like, C-terminal domain"/>
    <property type="match status" value="1"/>
</dbReference>
<dbReference type="InterPro" id="IPR000683">
    <property type="entry name" value="Gfo/Idh/MocA-like_OxRdtase_N"/>
</dbReference>
<dbReference type="Gene3D" id="3.40.50.720">
    <property type="entry name" value="NAD(P)-binding Rossmann-like Domain"/>
    <property type="match status" value="1"/>
</dbReference>
<protein>
    <submittedName>
        <fullName evidence="5">Gfo/Idh/MocA family oxidoreductase</fullName>
    </submittedName>
</protein>